<dbReference type="GO" id="GO:0016020">
    <property type="term" value="C:membrane"/>
    <property type="evidence" value="ECO:0007669"/>
    <property type="project" value="InterPro"/>
</dbReference>
<keyword evidence="5" id="KW-0547">Nucleotide-binding</keyword>
<dbReference type="Pfam" id="PF02518">
    <property type="entry name" value="HATPase_c"/>
    <property type="match status" value="1"/>
</dbReference>
<protein>
    <recommendedName>
        <fullName evidence="2">histidine kinase</fullName>
        <ecNumber evidence="2">2.7.13.3</ecNumber>
    </recommendedName>
</protein>
<dbReference type="eggNOG" id="COG4585">
    <property type="taxonomic scope" value="Bacteria"/>
</dbReference>
<dbReference type="Gene3D" id="2.10.70.100">
    <property type="match status" value="1"/>
</dbReference>
<keyword evidence="9" id="KW-0175">Coiled coil</keyword>
<dbReference type="GO" id="GO:0046983">
    <property type="term" value="F:protein dimerization activity"/>
    <property type="evidence" value="ECO:0007669"/>
    <property type="project" value="InterPro"/>
</dbReference>
<accession>E1IDR1</accession>
<name>E1IDR1_9CHLR</name>
<keyword evidence="7" id="KW-0067">ATP-binding</keyword>
<reference evidence="11 12" key="1">
    <citation type="journal article" date="2011" name="J. Bacteriol.">
        <title>Draft genome sequence of the anoxygenic filamentous phototrophic bacterium Oscillochloris trichoides subsp. DG-6.</title>
        <authorList>
            <person name="Kuznetsov B.B."/>
            <person name="Ivanovsky R.N."/>
            <person name="Keppen O.I."/>
            <person name="Sukhacheva M.V."/>
            <person name="Bumazhkin B.K."/>
            <person name="Patutina E.O."/>
            <person name="Beletsky A.V."/>
            <person name="Mardanov A.V."/>
            <person name="Baslerov R.V."/>
            <person name="Panteleeva A.N."/>
            <person name="Kolganova T.V."/>
            <person name="Ravin N.V."/>
            <person name="Skryabin K.G."/>
        </authorList>
    </citation>
    <scope>NUCLEOTIDE SEQUENCE [LARGE SCALE GENOMIC DNA]</scope>
    <source>
        <strain evidence="11 12">DG-6</strain>
    </source>
</reference>
<keyword evidence="12" id="KW-1185">Reference proteome</keyword>
<evidence type="ECO:0000259" key="10">
    <source>
        <dbReference type="PROSITE" id="PS50113"/>
    </source>
</evidence>
<dbReference type="CDD" id="cd00130">
    <property type="entry name" value="PAS"/>
    <property type="match status" value="1"/>
</dbReference>
<dbReference type="EC" id="2.7.13.3" evidence="2"/>
<keyword evidence="8" id="KW-0902">Two-component regulatory system</keyword>
<keyword evidence="4" id="KW-0808">Transferase</keyword>
<dbReference type="Pfam" id="PF08447">
    <property type="entry name" value="PAS_3"/>
    <property type="match status" value="1"/>
</dbReference>
<sequence>MPAPSEMSSSAAARIAELEARVAALEKSEAELRIIAESSQLFVVTTPDADRLLLSLMRSGATTIGDVRFQLGDRFQIHILAVNNNIMALKQAEREIHNRDELLHMAYDAAQLGTWQRDLTGRPDRLQLDARARIHYGVEVEDAPFGLILEHIHPDDRALWWESVAITTEPSSERRYSTEYRVIHPDGSIHWLAIHARTYFTGEGAERRAVLSNGTSQDITERKQEEAALRASADQLQNLSRRLVEAHERERRHIARELHDEIGQVLTGLKLSLGASAAAAPPPMLAVLNEAKSSLNELMARVRDLSLDLRPALLDDLGLLPALGWYLDRYTPRTGVQVELRHQGVSRRFSPEVETVAYRTIQEALTNVARHAHTNHATVWLLADAQRLMLRIDDAGCGFDSDVAMRTLRTQTTGGLSGMQERMQLIGGLLTIESAQGVGTRIIAELPLWSEESLNDNNRAGG</sequence>
<dbReference type="HOGENOM" id="CLU_580997_0_0_0"/>
<feature type="coiled-coil region" evidence="9">
    <location>
        <begin position="222"/>
        <end position="249"/>
    </location>
</feature>
<evidence type="ECO:0000256" key="5">
    <source>
        <dbReference type="ARBA" id="ARBA00022741"/>
    </source>
</evidence>
<evidence type="ECO:0000256" key="6">
    <source>
        <dbReference type="ARBA" id="ARBA00022777"/>
    </source>
</evidence>
<evidence type="ECO:0000313" key="11">
    <source>
        <dbReference type="EMBL" id="EFO80689.1"/>
    </source>
</evidence>
<dbReference type="AlphaFoldDB" id="E1IDR1"/>
<evidence type="ECO:0000256" key="2">
    <source>
        <dbReference type="ARBA" id="ARBA00012438"/>
    </source>
</evidence>
<dbReference type="EMBL" id="ADVR01000043">
    <property type="protein sequence ID" value="EFO80689.1"/>
    <property type="molecule type" value="Genomic_DNA"/>
</dbReference>
<feature type="coiled-coil region" evidence="9">
    <location>
        <begin position="8"/>
        <end position="35"/>
    </location>
</feature>
<dbReference type="GO" id="GO:0000155">
    <property type="term" value="F:phosphorelay sensor kinase activity"/>
    <property type="evidence" value="ECO:0007669"/>
    <property type="project" value="InterPro"/>
</dbReference>
<comment type="caution">
    <text evidence="11">The sequence shown here is derived from an EMBL/GenBank/DDBJ whole genome shotgun (WGS) entry which is preliminary data.</text>
</comment>
<dbReference type="CDD" id="cd16917">
    <property type="entry name" value="HATPase_UhpB-NarQ-NarX-like"/>
    <property type="match status" value="1"/>
</dbReference>
<dbReference type="InterPro" id="IPR000014">
    <property type="entry name" value="PAS"/>
</dbReference>
<dbReference type="SMART" id="SM00387">
    <property type="entry name" value="HATPase_c"/>
    <property type="match status" value="1"/>
</dbReference>
<dbReference type="InterPro" id="IPR013655">
    <property type="entry name" value="PAS_fold_3"/>
</dbReference>
<dbReference type="OrthoDB" id="9781904at2"/>
<evidence type="ECO:0000256" key="8">
    <source>
        <dbReference type="ARBA" id="ARBA00023012"/>
    </source>
</evidence>
<dbReference type="InterPro" id="IPR011712">
    <property type="entry name" value="Sig_transdc_His_kin_sub3_dim/P"/>
</dbReference>
<dbReference type="SUPFAM" id="SSF55785">
    <property type="entry name" value="PYP-like sensor domain (PAS domain)"/>
    <property type="match status" value="1"/>
</dbReference>
<dbReference type="InterPro" id="IPR050482">
    <property type="entry name" value="Sensor_HK_TwoCompSys"/>
</dbReference>
<evidence type="ECO:0000256" key="9">
    <source>
        <dbReference type="SAM" id="Coils"/>
    </source>
</evidence>
<evidence type="ECO:0000256" key="4">
    <source>
        <dbReference type="ARBA" id="ARBA00022679"/>
    </source>
</evidence>
<evidence type="ECO:0000256" key="3">
    <source>
        <dbReference type="ARBA" id="ARBA00022553"/>
    </source>
</evidence>
<dbReference type="PANTHER" id="PTHR24421:SF10">
    <property type="entry name" value="NITRATE_NITRITE SENSOR PROTEIN NARQ"/>
    <property type="match status" value="1"/>
</dbReference>
<gene>
    <name evidence="11" type="ORF">OSCT_1462</name>
</gene>
<feature type="domain" description="PAC" evidence="10">
    <location>
        <begin position="176"/>
        <end position="231"/>
    </location>
</feature>
<dbReference type="InterPro" id="IPR035965">
    <property type="entry name" value="PAS-like_dom_sf"/>
</dbReference>
<dbReference type="Gene3D" id="3.30.450.20">
    <property type="entry name" value="PAS domain"/>
    <property type="match status" value="1"/>
</dbReference>
<dbReference type="Gene3D" id="3.30.565.10">
    <property type="entry name" value="Histidine kinase-like ATPase, C-terminal domain"/>
    <property type="match status" value="1"/>
</dbReference>
<dbReference type="STRING" id="765420.OSCT_1462"/>
<dbReference type="NCBIfam" id="TIGR00229">
    <property type="entry name" value="sensory_box"/>
    <property type="match status" value="1"/>
</dbReference>
<keyword evidence="6 11" id="KW-0418">Kinase</keyword>
<dbReference type="InterPro" id="IPR000700">
    <property type="entry name" value="PAS-assoc_C"/>
</dbReference>
<proteinExistence type="predicted"/>
<dbReference type="Proteomes" id="UP000054010">
    <property type="component" value="Unassembled WGS sequence"/>
</dbReference>
<dbReference type="PROSITE" id="PS50113">
    <property type="entry name" value="PAC"/>
    <property type="match status" value="1"/>
</dbReference>
<dbReference type="Pfam" id="PF07730">
    <property type="entry name" value="HisKA_3"/>
    <property type="match status" value="1"/>
</dbReference>
<dbReference type="InterPro" id="IPR036890">
    <property type="entry name" value="HATPase_C_sf"/>
</dbReference>
<dbReference type="SUPFAM" id="SSF55874">
    <property type="entry name" value="ATPase domain of HSP90 chaperone/DNA topoisomerase II/histidine kinase"/>
    <property type="match status" value="1"/>
</dbReference>
<dbReference type="InterPro" id="IPR003594">
    <property type="entry name" value="HATPase_dom"/>
</dbReference>
<dbReference type="Gene3D" id="1.20.5.1930">
    <property type="match status" value="1"/>
</dbReference>
<evidence type="ECO:0000256" key="7">
    <source>
        <dbReference type="ARBA" id="ARBA00022840"/>
    </source>
</evidence>
<dbReference type="PANTHER" id="PTHR24421">
    <property type="entry name" value="NITRATE/NITRITE SENSOR PROTEIN NARX-RELATED"/>
    <property type="match status" value="1"/>
</dbReference>
<dbReference type="GO" id="GO:0005524">
    <property type="term" value="F:ATP binding"/>
    <property type="evidence" value="ECO:0007669"/>
    <property type="project" value="UniProtKB-KW"/>
</dbReference>
<keyword evidence="3" id="KW-0597">Phosphoprotein</keyword>
<comment type="catalytic activity">
    <reaction evidence="1">
        <text>ATP + protein L-histidine = ADP + protein N-phospho-L-histidine.</text>
        <dbReference type="EC" id="2.7.13.3"/>
    </reaction>
</comment>
<evidence type="ECO:0000313" key="12">
    <source>
        <dbReference type="Proteomes" id="UP000054010"/>
    </source>
</evidence>
<evidence type="ECO:0000256" key="1">
    <source>
        <dbReference type="ARBA" id="ARBA00000085"/>
    </source>
</evidence>
<organism evidence="11 12">
    <name type="scientific">Oscillochloris trichoides DG-6</name>
    <dbReference type="NCBI Taxonomy" id="765420"/>
    <lineage>
        <taxon>Bacteria</taxon>
        <taxon>Bacillati</taxon>
        <taxon>Chloroflexota</taxon>
        <taxon>Chloroflexia</taxon>
        <taxon>Chloroflexales</taxon>
        <taxon>Chloroflexineae</taxon>
        <taxon>Oscillochloridaceae</taxon>
        <taxon>Oscillochloris</taxon>
    </lineage>
</organism>